<keyword evidence="3" id="KW-1185">Reference proteome</keyword>
<evidence type="ECO:0008006" key="4">
    <source>
        <dbReference type="Google" id="ProtNLM"/>
    </source>
</evidence>
<dbReference type="RefSeq" id="XP_046004105.1">
    <property type="nucleotide sequence ID" value="XM_046159879.1"/>
</dbReference>
<comment type="caution">
    <text evidence="2">The sequence shown here is derived from an EMBL/GenBank/DDBJ whole genome shotgun (WGS) entry which is preliminary data.</text>
</comment>
<accession>A0A9P8XSY1</accession>
<gene>
    <name evidence="2" type="ORF">B0I36DRAFT_370192</name>
</gene>
<organism evidence="2 3">
    <name type="scientific">Microdochium trichocladiopsis</name>
    <dbReference type="NCBI Taxonomy" id="1682393"/>
    <lineage>
        <taxon>Eukaryota</taxon>
        <taxon>Fungi</taxon>
        <taxon>Dikarya</taxon>
        <taxon>Ascomycota</taxon>
        <taxon>Pezizomycotina</taxon>
        <taxon>Sordariomycetes</taxon>
        <taxon>Xylariomycetidae</taxon>
        <taxon>Xylariales</taxon>
        <taxon>Microdochiaceae</taxon>
        <taxon>Microdochium</taxon>
    </lineage>
</organism>
<feature type="compositionally biased region" description="Basic and acidic residues" evidence="1">
    <location>
        <begin position="266"/>
        <end position="276"/>
    </location>
</feature>
<dbReference type="Gene3D" id="3.40.50.300">
    <property type="entry name" value="P-loop containing nucleotide triphosphate hydrolases"/>
    <property type="match status" value="1"/>
</dbReference>
<proteinExistence type="predicted"/>
<name>A0A9P8XSY1_9PEZI</name>
<protein>
    <recommendedName>
        <fullName evidence="4">Helicase C-terminal domain-containing protein</fullName>
    </recommendedName>
</protein>
<evidence type="ECO:0000256" key="1">
    <source>
        <dbReference type="SAM" id="MobiDB-lite"/>
    </source>
</evidence>
<dbReference type="CDD" id="cd18785">
    <property type="entry name" value="SF2_C"/>
    <property type="match status" value="1"/>
</dbReference>
<dbReference type="OrthoDB" id="5153040at2759"/>
<evidence type="ECO:0000313" key="2">
    <source>
        <dbReference type="EMBL" id="KAH7010574.1"/>
    </source>
</evidence>
<dbReference type="GeneID" id="70189425"/>
<dbReference type="Proteomes" id="UP000756346">
    <property type="component" value="Unassembled WGS sequence"/>
</dbReference>
<evidence type="ECO:0000313" key="3">
    <source>
        <dbReference type="Proteomes" id="UP000756346"/>
    </source>
</evidence>
<dbReference type="EMBL" id="JAGTJQ010000017">
    <property type="protein sequence ID" value="KAH7010574.1"/>
    <property type="molecule type" value="Genomic_DNA"/>
</dbReference>
<sequence length="748" mass="84137">MAIRYEADAGCTGGQVGLLSWPAADASSSQEHRVLLCVSCRVGIRPADGIRLHFWRTHRLKGEAIRQIVDYSYAAEPIANPHTHVLLERVARYEENLATELEETRRTADSRQGADFESTWVREMGWARHLAGSDLSEHFLASRNALTATERAKLWAEADIAEHERLLRLGASFERLVARGIERTGQVPKEVLRYLASVDADRPAAAPFRSENGQDTEDRYQAYWKRYLYYCVRAGRLGRDEATKKFRIRFNDAQWAELEEIIRRLDSSDNSDRENEGDGTSPASSTYVGSEELATPGYEAGEGEDAAEDPIDRVVMAFCVESLQQKVAVYLFHNPLLHFTAVLRISSSRKGYAWRPATEFTTQVAGLVWCARLILLEHIFESEKAGEDMGEEAIEHFRTQHRDWLADGSFSPFSAMIRIMTYGKGYRKKEGGTPRLMWEDNKEALRYLGQRIPLDDFRVMAASIVADAEELLDELMFRDFEGPGASFATHEKNSWLEPGFRKLLGPGTAQLWDDEVGNFLMCDTKDMLRNVFLFDGQVMLVTDRDKGKAIRGIGRKVARFLLETVGRLMVAYILWVLPLERLLLTETKGLGLSKLLDAWLWKDSRRGIWTTPELSNKLAAVTTEHIGVKLGVANYRHVAIELGRHIRVATTGLGTGVDIEGIVAIIHGEQRYGLVDFVQQTGRGGRKAGEEVESVVVLGRAAVYQGRQASDVDQLNRQAVERFTQTPDCRRLVLGAFMDGIAQDCDSL</sequence>
<dbReference type="AlphaFoldDB" id="A0A9P8XSY1"/>
<reference evidence="2" key="1">
    <citation type="journal article" date="2021" name="Nat. Commun.">
        <title>Genetic determinants of endophytism in the Arabidopsis root mycobiome.</title>
        <authorList>
            <person name="Mesny F."/>
            <person name="Miyauchi S."/>
            <person name="Thiergart T."/>
            <person name="Pickel B."/>
            <person name="Atanasova L."/>
            <person name="Karlsson M."/>
            <person name="Huettel B."/>
            <person name="Barry K.W."/>
            <person name="Haridas S."/>
            <person name="Chen C."/>
            <person name="Bauer D."/>
            <person name="Andreopoulos W."/>
            <person name="Pangilinan J."/>
            <person name="LaButti K."/>
            <person name="Riley R."/>
            <person name="Lipzen A."/>
            <person name="Clum A."/>
            <person name="Drula E."/>
            <person name="Henrissat B."/>
            <person name="Kohler A."/>
            <person name="Grigoriev I.V."/>
            <person name="Martin F.M."/>
            <person name="Hacquard S."/>
        </authorList>
    </citation>
    <scope>NUCLEOTIDE SEQUENCE</scope>
    <source>
        <strain evidence="2">MPI-CAGE-CH-0230</strain>
    </source>
</reference>
<dbReference type="SUPFAM" id="SSF52540">
    <property type="entry name" value="P-loop containing nucleoside triphosphate hydrolases"/>
    <property type="match status" value="1"/>
</dbReference>
<dbReference type="InterPro" id="IPR027417">
    <property type="entry name" value="P-loop_NTPase"/>
</dbReference>
<feature type="region of interest" description="Disordered" evidence="1">
    <location>
        <begin position="266"/>
        <end position="291"/>
    </location>
</feature>